<keyword evidence="3" id="KW-0479">Metal-binding</keyword>
<evidence type="ECO:0000256" key="7">
    <source>
        <dbReference type="ARBA" id="ARBA00023063"/>
    </source>
</evidence>
<dbReference type="PROSITE" id="PS51300">
    <property type="entry name" value="NIRD"/>
    <property type="match status" value="1"/>
</dbReference>
<dbReference type="Pfam" id="PF13806">
    <property type="entry name" value="Rieske_2"/>
    <property type="match status" value="1"/>
</dbReference>
<dbReference type="GO" id="GO:0046872">
    <property type="term" value="F:metal ion binding"/>
    <property type="evidence" value="ECO:0007669"/>
    <property type="project" value="UniProtKB-KW"/>
</dbReference>
<dbReference type="NCBIfam" id="TIGR02378">
    <property type="entry name" value="nirD_assim_sml"/>
    <property type="match status" value="1"/>
</dbReference>
<dbReference type="PANTHER" id="PTHR43809">
    <property type="entry name" value="NITRITE REDUCTASE (NADH) LARGE SUBUNIT"/>
    <property type="match status" value="1"/>
</dbReference>
<evidence type="ECO:0000256" key="6">
    <source>
        <dbReference type="ARBA" id="ARBA00023014"/>
    </source>
</evidence>
<keyword evidence="4" id="KW-0560">Oxidoreductase</keyword>
<keyword evidence="10" id="KW-1185">Reference proteome</keyword>
<dbReference type="RefSeq" id="WP_171741667.1">
    <property type="nucleotide sequence ID" value="NZ_CP053435.1"/>
</dbReference>
<dbReference type="InterPro" id="IPR052034">
    <property type="entry name" value="NasD-like"/>
</dbReference>
<dbReference type="SUPFAM" id="SSF50022">
    <property type="entry name" value="ISP domain"/>
    <property type="match status" value="1"/>
</dbReference>
<dbReference type="KEGG" id="stae:HNV11_21740"/>
<dbReference type="InterPro" id="IPR036922">
    <property type="entry name" value="Rieske_2Fe-2S_sf"/>
</dbReference>
<keyword evidence="5" id="KW-0408">Iron</keyword>
<dbReference type="InterPro" id="IPR012748">
    <property type="entry name" value="Rieske-like_NirD"/>
</dbReference>
<evidence type="ECO:0000256" key="3">
    <source>
        <dbReference type="ARBA" id="ARBA00022723"/>
    </source>
</evidence>
<dbReference type="CDD" id="cd03529">
    <property type="entry name" value="Rieske_NirD"/>
    <property type="match status" value="1"/>
</dbReference>
<keyword evidence="2" id="KW-0001">2Fe-2S</keyword>
<evidence type="ECO:0000256" key="4">
    <source>
        <dbReference type="ARBA" id="ARBA00023002"/>
    </source>
</evidence>
<evidence type="ECO:0000313" key="9">
    <source>
        <dbReference type="EMBL" id="QJW91814.1"/>
    </source>
</evidence>
<reference evidence="9 10" key="1">
    <citation type="submission" date="2020-05" db="EMBL/GenBank/DDBJ databases">
        <title>Genome sequencing of Spirosoma sp. TS118.</title>
        <authorList>
            <person name="Lee J.-H."/>
            <person name="Jeong S."/>
            <person name="Zhao L."/>
            <person name="Jung J.-H."/>
            <person name="Kim M.-K."/>
            <person name="Lim S."/>
        </authorList>
    </citation>
    <scope>NUCLEOTIDE SEQUENCE [LARGE SCALE GENOMIC DNA]</scope>
    <source>
        <strain evidence="9 10">TS118</strain>
    </source>
</reference>
<evidence type="ECO:0000259" key="8">
    <source>
        <dbReference type="PROSITE" id="PS51296"/>
    </source>
</evidence>
<organism evidence="9 10">
    <name type="scientific">Spirosoma taeanense</name>
    <dbReference type="NCBI Taxonomy" id="2735870"/>
    <lineage>
        <taxon>Bacteria</taxon>
        <taxon>Pseudomonadati</taxon>
        <taxon>Bacteroidota</taxon>
        <taxon>Cytophagia</taxon>
        <taxon>Cytophagales</taxon>
        <taxon>Cytophagaceae</taxon>
        <taxon>Spirosoma</taxon>
    </lineage>
</organism>
<dbReference type="GO" id="GO:0042128">
    <property type="term" value="P:nitrate assimilation"/>
    <property type="evidence" value="ECO:0007669"/>
    <property type="project" value="UniProtKB-KW"/>
</dbReference>
<evidence type="ECO:0000313" key="10">
    <source>
        <dbReference type="Proteomes" id="UP000502756"/>
    </source>
</evidence>
<dbReference type="Gene3D" id="2.102.10.10">
    <property type="entry name" value="Rieske [2Fe-2S] iron-sulphur domain"/>
    <property type="match status" value="1"/>
</dbReference>
<sequence length="117" mass="13116">MTSELINPDTIQWYEAASVNAFPADGGACVKIGERQIAVFHFAQTGEWYACQNQCPHKMQMILARGLIGDQNGEPKVACPYHKKTFSLCTGENLNGDDYRIETYPVRIDNEKVYIGL</sequence>
<protein>
    <submittedName>
        <fullName evidence="9">Nitrite reductase small subunit NirD</fullName>
    </submittedName>
</protein>
<evidence type="ECO:0000256" key="1">
    <source>
        <dbReference type="ARBA" id="ARBA00022617"/>
    </source>
</evidence>
<gene>
    <name evidence="9" type="primary">nirD</name>
    <name evidence="9" type="ORF">HNV11_21740</name>
</gene>
<dbReference type="PROSITE" id="PS51296">
    <property type="entry name" value="RIESKE"/>
    <property type="match status" value="1"/>
</dbReference>
<evidence type="ECO:0000256" key="5">
    <source>
        <dbReference type="ARBA" id="ARBA00023004"/>
    </source>
</evidence>
<feature type="domain" description="Rieske" evidence="8">
    <location>
        <begin position="13"/>
        <end position="115"/>
    </location>
</feature>
<proteinExistence type="predicted"/>
<dbReference type="GO" id="GO:0051537">
    <property type="term" value="F:2 iron, 2 sulfur cluster binding"/>
    <property type="evidence" value="ECO:0007669"/>
    <property type="project" value="UniProtKB-KW"/>
</dbReference>
<accession>A0A6M5YDZ0</accession>
<name>A0A6M5YDZ0_9BACT</name>
<keyword evidence="7" id="KW-0534">Nitrate assimilation</keyword>
<keyword evidence="6" id="KW-0411">Iron-sulfur</keyword>
<dbReference type="InterPro" id="IPR017941">
    <property type="entry name" value="Rieske_2Fe-2S"/>
</dbReference>
<dbReference type="EMBL" id="CP053435">
    <property type="protein sequence ID" value="QJW91814.1"/>
    <property type="molecule type" value="Genomic_DNA"/>
</dbReference>
<keyword evidence="1" id="KW-0349">Heme</keyword>
<dbReference type="Proteomes" id="UP000502756">
    <property type="component" value="Chromosome"/>
</dbReference>
<dbReference type="GO" id="GO:0008942">
    <property type="term" value="F:nitrite reductase [NAD(P)H] activity"/>
    <property type="evidence" value="ECO:0007669"/>
    <property type="project" value="InterPro"/>
</dbReference>
<dbReference type="AlphaFoldDB" id="A0A6M5YDZ0"/>
<evidence type="ECO:0000256" key="2">
    <source>
        <dbReference type="ARBA" id="ARBA00022714"/>
    </source>
</evidence>
<dbReference type="PANTHER" id="PTHR43809:SF1">
    <property type="entry name" value="NITRITE REDUCTASE (NADH) LARGE SUBUNIT"/>
    <property type="match status" value="1"/>
</dbReference>